<dbReference type="RefSeq" id="WP_331256855.1">
    <property type="nucleotide sequence ID" value="NZ_CP133271.1"/>
</dbReference>
<accession>A0ABZ2C5X6</accession>
<evidence type="ECO:0000256" key="1">
    <source>
        <dbReference type="SAM" id="MobiDB-lite"/>
    </source>
</evidence>
<feature type="compositionally biased region" description="Polar residues" evidence="1">
    <location>
        <begin position="1"/>
        <end position="16"/>
    </location>
</feature>
<proteinExistence type="predicted"/>
<keyword evidence="2" id="KW-0614">Plasmid</keyword>
<dbReference type="EMBL" id="CP133271">
    <property type="protein sequence ID" value="WVX67733.1"/>
    <property type="molecule type" value="Genomic_DNA"/>
</dbReference>
<protein>
    <submittedName>
        <fullName evidence="2">Uncharacterized protein</fullName>
    </submittedName>
</protein>
<feature type="region of interest" description="Disordered" evidence="1">
    <location>
        <begin position="1"/>
        <end position="20"/>
    </location>
</feature>
<sequence>MTETTTNAWPLPQTLTGADDTKNQATISGAQGVNFINESVLSPTTWVGPGNAYQAVSQSMAQWVQSAALFAQNTLSMTTATTAVFEKKIAEIVATEDPVESAPKVAALTSAMAAFLTAAQGTEAIAVSIGQDASAILNSFPPGPNSNHPNAS</sequence>
<keyword evidence="3" id="KW-1185">Reference proteome</keyword>
<gene>
    <name evidence="2" type="ORF">Bealeia1_01950</name>
</gene>
<evidence type="ECO:0000313" key="3">
    <source>
        <dbReference type="Proteomes" id="UP001330434"/>
    </source>
</evidence>
<reference evidence="2 3" key="1">
    <citation type="journal article" date="2024" name="Environ. Microbiol.">
        <title>Novel evolutionary insights on the interactions of the Holosporales (Alphaproteobacteria) with eukaryotic hosts from comparative genomics.</title>
        <authorList>
            <person name="Giovannini M."/>
            <person name="Petroni G."/>
            <person name="Castelli M."/>
        </authorList>
    </citation>
    <scope>NUCLEOTIDE SEQUENCE [LARGE SCALE GENOMIC DNA]</scope>
    <source>
        <strain evidence="2 3">US_Bl 15I1</strain>
    </source>
</reference>
<dbReference type="Proteomes" id="UP001330434">
    <property type="component" value="Plasmid pBealeia1"/>
</dbReference>
<name>A0ABZ2C5X6_9PROT</name>
<organism evidence="2 3">
    <name type="scientific">Candidatus Bealeia paramacronuclearis</name>
    <dbReference type="NCBI Taxonomy" id="1921001"/>
    <lineage>
        <taxon>Bacteria</taxon>
        <taxon>Pseudomonadati</taxon>
        <taxon>Pseudomonadota</taxon>
        <taxon>Alphaproteobacteria</taxon>
        <taxon>Holosporales</taxon>
        <taxon>Holosporaceae</taxon>
        <taxon>Candidatus Bealeia</taxon>
    </lineage>
</organism>
<geneLocation type="plasmid" evidence="2 3">
    <name>pBealeia1</name>
</geneLocation>
<evidence type="ECO:0000313" key="2">
    <source>
        <dbReference type="EMBL" id="WVX67733.1"/>
    </source>
</evidence>